<dbReference type="Gene3D" id="1.20.58.1910">
    <property type="match status" value="1"/>
</dbReference>
<dbReference type="RefSeq" id="WP_122896946.1">
    <property type="nucleotide sequence ID" value="NZ_RHIB01000001.1"/>
</dbReference>
<dbReference type="InterPro" id="IPR006674">
    <property type="entry name" value="HD_domain"/>
</dbReference>
<keyword evidence="3" id="KW-1185">Reference proteome</keyword>
<feature type="domain" description="HD" evidence="1">
    <location>
        <begin position="24"/>
        <end position="121"/>
    </location>
</feature>
<dbReference type="PANTHER" id="PTHR33594:SF1">
    <property type="entry name" value="HD_PDEASE DOMAIN-CONTAINING PROTEIN"/>
    <property type="match status" value="1"/>
</dbReference>
<dbReference type="EMBL" id="RHIB01000001">
    <property type="protein sequence ID" value="RNA69426.1"/>
    <property type="molecule type" value="Genomic_DNA"/>
</dbReference>
<comment type="caution">
    <text evidence="2">The sequence shown here is derived from an EMBL/GenBank/DDBJ whole genome shotgun (WGS) entry which is preliminary data.</text>
</comment>
<dbReference type="SMART" id="SM00471">
    <property type="entry name" value="HDc"/>
    <property type="match status" value="1"/>
</dbReference>
<organism evidence="2 3">
    <name type="scientific">Alteribacter keqinensis</name>
    <dbReference type="NCBI Taxonomy" id="2483800"/>
    <lineage>
        <taxon>Bacteria</taxon>
        <taxon>Bacillati</taxon>
        <taxon>Bacillota</taxon>
        <taxon>Bacilli</taxon>
        <taxon>Bacillales</taxon>
        <taxon>Bacillaceae</taxon>
        <taxon>Alteribacter</taxon>
    </lineage>
</organism>
<reference evidence="2 3" key="1">
    <citation type="submission" date="2018-10" db="EMBL/GenBank/DDBJ databases">
        <title>Bacillus Keqinensis sp. nov., a moderately halophilic bacterium isolated from a saline-alkaline lake.</title>
        <authorList>
            <person name="Wang H."/>
        </authorList>
    </citation>
    <scope>NUCLEOTIDE SEQUENCE [LARGE SCALE GENOMIC DNA]</scope>
    <source>
        <strain evidence="2 3">KQ-3</strain>
    </source>
</reference>
<dbReference type="OrthoDB" id="9797344at2"/>
<accession>A0A3M7TUV4</accession>
<dbReference type="Gene3D" id="1.10.472.50">
    <property type="entry name" value="HD-domain/PDEase-like"/>
    <property type="match status" value="1"/>
</dbReference>
<evidence type="ECO:0000313" key="2">
    <source>
        <dbReference type="EMBL" id="RNA69426.1"/>
    </source>
</evidence>
<dbReference type="SUPFAM" id="SSF109604">
    <property type="entry name" value="HD-domain/PDEase-like"/>
    <property type="match status" value="1"/>
</dbReference>
<dbReference type="PANTHER" id="PTHR33594">
    <property type="entry name" value="SUPERFAMILY HYDROLASE, PUTATIVE (AFU_ORTHOLOGUE AFUA_1G03035)-RELATED"/>
    <property type="match status" value="1"/>
</dbReference>
<evidence type="ECO:0000259" key="1">
    <source>
        <dbReference type="PROSITE" id="PS51831"/>
    </source>
</evidence>
<name>A0A3M7TUV4_9BACI</name>
<proteinExistence type="predicted"/>
<dbReference type="PROSITE" id="PS51831">
    <property type="entry name" value="HD"/>
    <property type="match status" value="1"/>
</dbReference>
<gene>
    <name evidence="2" type="ORF">EBO34_05670</name>
</gene>
<dbReference type="CDD" id="cd00077">
    <property type="entry name" value="HDc"/>
    <property type="match status" value="1"/>
</dbReference>
<dbReference type="InterPro" id="IPR003607">
    <property type="entry name" value="HD/PDEase_dom"/>
</dbReference>
<protein>
    <submittedName>
        <fullName evidence="2">HD domain-containing protein</fullName>
    </submittedName>
</protein>
<evidence type="ECO:0000313" key="3">
    <source>
        <dbReference type="Proteomes" id="UP000278746"/>
    </source>
</evidence>
<dbReference type="Pfam" id="PF01966">
    <property type="entry name" value="HD"/>
    <property type="match status" value="1"/>
</dbReference>
<sequence length="209" mass="23950">MTEMIKKAEAWARSFFDTDSTGHDWFHTDRVRKMALTIAGEEGADLYVTEMTALLHDIADDKFYSSEKEGERVVRRWLHEQKVQQKEIILSNIASVSFSSGETPETLEGKIVQDADRLEAIGAIGIARCFMYAGAAGDPMYDPDIKVRSEMSKKEYRTGKSTAVNHFYEKLLKLSCKMNTNTGRNLAKERHRFLESFLGEFFDEWDGRK</sequence>
<dbReference type="AlphaFoldDB" id="A0A3M7TUV4"/>
<dbReference type="Proteomes" id="UP000278746">
    <property type="component" value="Unassembled WGS sequence"/>
</dbReference>